<dbReference type="EMBL" id="JACHJL010000017">
    <property type="protein sequence ID" value="MBB5938564.1"/>
    <property type="molecule type" value="Genomic_DNA"/>
</dbReference>
<evidence type="ECO:0000313" key="2">
    <source>
        <dbReference type="Proteomes" id="UP000588098"/>
    </source>
</evidence>
<evidence type="ECO:0000313" key="1">
    <source>
        <dbReference type="EMBL" id="MBB5938564.1"/>
    </source>
</evidence>
<comment type="caution">
    <text evidence="1">The sequence shown here is derived from an EMBL/GenBank/DDBJ whole genome shotgun (WGS) entry which is preliminary data.</text>
</comment>
<dbReference type="Proteomes" id="UP000588098">
    <property type="component" value="Unassembled WGS sequence"/>
</dbReference>
<name>A0A7W9V276_9ACTN</name>
<reference evidence="1 2" key="1">
    <citation type="submission" date="2020-08" db="EMBL/GenBank/DDBJ databases">
        <title>Genomic Encyclopedia of Type Strains, Phase III (KMG-III): the genomes of soil and plant-associated and newly described type strains.</title>
        <authorList>
            <person name="Whitman W."/>
        </authorList>
    </citation>
    <scope>NUCLEOTIDE SEQUENCE [LARGE SCALE GENOMIC DNA]</scope>
    <source>
        <strain evidence="1 2">CECT 8305</strain>
    </source>
</reference>
<dbReference type="AlphaFoldDB" id="A0A7W9V276"/>
<sequence length="57" mass="6173">MVTVAFGTVEVLGDLADRAIAATAQLHYLGLELRRERAASATRLLPMLSMMDILSRG</sequence>
<protein>
    <submittedName>
        <fullName evidence="1">Uncharacterized protein</fullName>
    </submittedName>
</protein>
<dbReference type="RefSeq" id="WP_184576432.1">
    <property type="nucleotide sequence ID" value="NZ_JACHJL010000017.1"/>
</dbReference>
<accession>A0A7W9V276</accession>
<proteinExistence type="predicted"/>
<gene>
    <name evidence="1" type="ORF">FHS42_005653</name>
</gene>
<organism evidence="1 2">
    <name type="scientific">Streptomyces zagrosensis</name>
    <dbReference type="NCBI Taxonomy" id="1042984"/>
    <lineage>
        <taxon>Bacteria</taxon>
        <taxon>Bacillati</taxon>
        <taxon>Actinomycetota</taxon>
        <taxon>Actinomycetes</taxon>
        <taxon>Kitasatosporales</taxon>
        <taxon>Streptomycetaceae</taxon>
        <taxon>Streptomyces</taxon>
    </lineage>
</organism>
<keyword evidence="2" id="KW-1185">Reference proteome</keyword>